<dbReference type="FunFam" id="2.20.100.10:FF:000005">
    <property type="entry name" value="ADAM metallopeptidase with thrombospondin type 1 motif 9"/>
    <property type="match status" value="1"/>
</dbReference>
<feature type="active site" evidence="14 17">
    <location>
        <position position="319"/>
    </location>
</feature>
<dbReference type="PRINTS" id="PR01857">
    <property type="entry name" value="ADAMTSFAMILY"/>
</dbReference>
<feature type="chain" id="PRO_5034160220" evidence="20">
    <location>
        <begin position="25"/>
        <end position="1299"/>
    </location>
</feature>
<feature type="domain" description="Peptidase M12B" evidence="21">
    <location>
        <begin position="218"/>
        <end position="383"/>
    </location>
</feature>
<dbReference type="CDD" id="cd04273">
    <property type="entry name" value="ZnMc_ADAMTS_like"/>
    <property type="match status" value="1"/>
</dbReference>
<dbReference type="Pfam" id="PF00090">
    <property type="entry name" value="TSP_1"/>
    <property type="match status" value="1"/>
</dbReference>
<evidence type="ECO:0000256" key="19">
    <source>
        <dbReference type="SAM" id="Phobius"/>
    </source>
</evidence>
<dbReference type="InterPro" id="IPR010294">
    <property type="entry name" value="ADAMTS_spacer1"/>
</dbReference>
<evidence type="ECO:0000256" key="2">
    <source>
        <dbReference type="ARBA" id="ARBA00022525"/>
    </source>
</evidence>
<dbReference type="InterPro" id="IPR013273">
    <property type="entry name" value="ADAMTS/ADAMTS-like"/>
</dbReference>
<feature type="transmembrane region" description="Helical" evidence="19">
    <location>
        <begin position="1203"/>
        <end position="1222"/>
    </location>
</feature>
<keyword evidence="2" id="KW-0964">Secreted</keyword>
<comment type="caution">
    <text evidence="17">Lacks conserved residue(s) required for the propagation of feature annotation.</text>
</comment>
<keyword evidence="13" id="KW-0325">Glycoprotein</keyword>
<dbReference type="GO" id="GO:0046872">
    <property type="term" value="F:metal ion binding"/>
    <property type="evidence" value="ECO:0007669"/>
    <property type="project" value="UniProtKB-KW"/>
</dbReference>
<keyword evidence="10 15" id="KW-0862">Zinc</keyword>
<keyword evidence="8" id="KW-0677">Repeat</keyword>
<evidence type="ECO:0000313" key="23">
    <source>
        <dbReference type="Proteomes" id="UP000694388"/>
    </source>
</evidence>
<keyword evidence="19" id="KW-0472">Membrane</keyword>
<evidence type="ECO:0000256" key="13">
    <source>
        <dbReference type="ARBA" id="ARBA00023180"/>
    </source>
</evidence>
<dbReference type="FunFam" id="3.40.390.10:FF:000001">
    <property type="entry name" value="A disintegrin and metalloproteinase with thrombospondin motifs 1"/>
    <property type="match status" value="1"/>
</dbReference>
<feature type="binding site" evidence="15">
    <location>
        <position position="378"/>
    </location>
    <ligand>
        <name>Ca(2+)</name>
        <dbReference type="ChEBI" id="CHEBI:29108"/>
        <label>1</label>
    </ligand>
</feature>
<dbReference type="SUPFAM" id="SSF55486">
    <property type="entry name" value="Metalloproteases ('zincins'), catalytic domain"/>
    <property type="match status" value="1"/>
</dbReference>
<evidence type="ECO:0000256" key="3">
    <source>
        <dbReference type="ARBA" id="ARBA00022530"/>
    </source>
</evidence>
<feature type="signal peptide" evidence="20">
    <location>
        <begin position="1"/>
        <end position="24"/>
    </location>
</feature>
<dbReference type="InterPro" id="IPR000884">
    <property type="entry name" value="TSP1_rpt"/>
</dbReference>
<feature type="binding site" evidence="15">
    <location>
        <position position="381"/>
    </location>
    <ligand>
        <name>Ca(2+)</name>
        <dbReference type="ChEBI" id="CHEBI:29108"/>
        <label>2</label>
    </ligand>
</feature>
<dbReference type="GeneTree" id="ENSGT00940000158636"/>
<feature type="region of interest" description="Disordered" evidence="18">
    <location>
        <begin position="1131"/>
        <end position="1154"/>
    </location>
</feature>
<proteinExistence type="predicted"/>
<keyword evidence="19" id="KW-1133">Transmembrane helix</keyword>
<sequence>VALWKWLNGLWGLVSWFGRLVVSGVENREGGSRPPLARESEVVMPVRVDRWGHVLPADSPLWRHRRSSEGRTGAAHTHYRLDAFGRTFYLNLTSDGGFLSPGYTAVHLGSRSRSAPRSTRQLKRCFYTGFVNAQRHQPAVLSLCSGLIGTFLMPEGEYFIEPLLMPERQRDGKERNRPHIIYRNMRQPSSGDQATGCGLPGKLAVARVYKDPSVGNLINIILVKLVIVEDEQEGPSVSSSAEMTLQNFCLWQQQQNRPDDNDPLHHDTAILITRNDICRARSKCDTLGLAEIGTVCDPFRSCSVSEDGGLSTAFTITHELGHVFNMPHDDSTKCRAFSSRKRHHVMAPTLNYETHPWTWSLCSRKYVTDFLDAGLGDCLLDNPHSIGLELPQHMPGHFYDANKQCELVFGPGSRLCPYMRQCKRLWCRSADGNQRGCRTQHMPLADGTECGRNMHCWQGTCVRSDLVSQPVDGQWGPWAPFDPCSRSCGGGVQGATRECNQPRPQDGGQYCLGRRMRFRSCKVDPCPSPRTDFREEQCLEFNGKHFNINGLSGNVRWVPRHSGILLKDRCKLYCRVAGSAAYYQLKSRVVDGTPCAPDTNDICVQGMCKQAGCDGVLNSKATKDRCGVCGGDNSSCQTVTGTFRNTRYGYNNVVQIPMGATSIDIRQHSHSGKPEDGNYLALSNSSGAFLLNGNFVVSMFKREVSVRGALLEYSGSDTAMERINSTAQLREEIMVQVLSVGQLHDPQVQYSFSVPMQAEDVSFTWEALGPWGECNKVCQGEHVRRSVCIRESDHRPFAEHHCLHSPKPGAVTAPCHTECELSWYIAGRSACSTQCGAGHQTLDVRCMQYGGREGMQPKLMADHHCIDKVKPPTRKPCFEACPPAGWQVSSWSQVRWKMLEHYDLHIRNLKQSIYKEEPLLRCFPLHSSCGQGLRMRHVECVHQGHEADPEECSNQDRPIESESCSGQPCPEWQTGSWGPCSVTCGTGQRQRAVWCQTKDSEMEECEATAKPSESKCSQSCGEGMRERQVVCRNEQGAEVDQSACLQLLWPVEHESCIIDSCAQWSTGDWGQCSVTCGDGVMTRQVACVGPGQHVHNDTDCSAFPTPEQVQQCQATACSTGPLSPHAISKLDNSENLQKESSNKRRAADQSSVNPHDAAFAENRWRTGLWGAVSERDLFVGYFLGLGGERGDGGRFPKSRRCKLWQFLIYLFLLLLFLVLMGLMTSTMPSGPNACQTQIQNVRCTLSIGGWQTNKSQPRSPNYKSILYFTWTFACKNGKLSFQTKLSYNPHGRSSKFQQA</sequence>
<dbReference type="FunFam" id="2.20.100.10:FF:000006">
    <property type="entry name" value="A disintegrin and metalloproteinase with thrombospondin motifs 1"/>
    <property type="match status" value="1"/>
</dbReference>
<feature type="disulfide bond" evidence="16">
    <location>
        <begin position="405"/>
        <end position="427"/>
    </location>
</feature>
<dbReference type="GO" id="GO:0004222">
    <property type="term" value="F:metalloendopeptidase activity"/>
    <property type="evidence" value="ECO:0007669"/>
    <property type="project" value="InterPro"/>
</dbReference>
<feature type="disulfide bond" evidence="16">
    <location>
        <begin position="296"/>
        <end position="378"/>
    </location>
</feature>
<dbReference type="Pfam" id="PF05986">
    <property type="entry name" value="ADAMTS_spacer1"/>
    <property type="match status" value="1"/>
</dbReference>
<dbReference type="Pfam" id="PF01421">
    <property type="entry name" value="Reprolysin"/>
    <property type="match status" value="1"/>
</dbReference>
<keyword evidence="5" id="KW-0165">Cleavage on pair of basic residues</keyword>
<evidence type="ECO:0000256" key="1">
    <source>
        <dbReference type="ARBA" id="ARBA00004498"/>
    </source>
</evidence>
<feature type="disulfide bond" evidence="16">
    <location>
        <begin position="499"/>
        <end position="511"/>
    </location>
</feature>
<keyword evidence="4" id="KW-0645">Protease</keyword>
<evidence type="ECO:0000256" key="12">
    <source>
        <dbReference type="ARBA" id="ARBA00023157"/>
    </source>
</evidence>
<keyword evidence="7 20" id="KW-0732">Signal</keyword>
<dbReference type="GO" id="GO:0006508">
    <property type="term" value="P:proteolysis"/>
    <property type="evidence" value="ECO:0007669"/>
    <property type="project" value="UniProtKB-KW"/>
</dbReference>
<dbReference type="PANTHER" id="PTHR13723:SF278">
    <property type="entry name" value="ADAM METALLOPEPTIDASE WITH THROMBOSPONDIN TYPE 1 MOTIF A, ISOFORM B"/>
    <property type="match status" value="1"/>
</dbReference>
<dbReference type="InterPro" id="IPR036383">
    <property type="entry name" value="TSP1_rpt_sf"/>
</dbReference>
<dbReference type="FunFam" id="2.60.120.830:FF:000001">
    <property type="entry name" value="A disintegrin and metalloproteinase with thrombospondin motifs 1"/>
    <property type="match status" value="1"/>
</dbReference>
<feature type="binding site" evidence="15">
    <location>
        <position position="381"/>
    </location>
    <ligand>
        <name>Ca(2+)</name>
        <dbReference type="ChEBI" id="CHEBI:29108"/>
        <label>1</label>
    </ligand>
</feature>
<feature type="disulfide bond" evidence="16">
    <location>
        <begin position="488"/>
        <end position="526"/>
    </location>
</feature>
<dbReference type="InterPro" id="IPR001590">
    <property type="entry name" value="Peptidase_M12B"/>
</dbReference>
<reference evidence="22" key="2">
    <citation type="submission" date="2025-09" db="UniProtKB">
        <authorList>
            <consortium name="Ensembl"/>
        </authorList>
    </citation>
    <scope>IDENTIFICATION</scope>
</reference>
<dbReference type="SUPFAM" id="SSF82895">
    <property type="entry name" value="TSP-1 type 1 repeat"/>
    <property type="match status" value="5"/>
</dbReference>
<evidence type="ECO:0000256" key="7">
    <source>
        <dbReference type="ARBA" id="ARBA00022729"/>
    </source>
</evidence>
<dbReference type="Pfam" id="PF01562">
    <property type="entry name" value="Pep_M12B_propep"/>
    <property type="match status" value="1"/>
</dbReference>
<dbReference type="Pfam" id="PF19030">
    <property type="entry name" value="TSP1_ADAMTS"/>
    <property type="match status" value="4"/>
</dbReference>
<dbReference type="Gene3D" id="2.20.100.10">
    <property type="entry name" value="Thrombospondin type-1 (TSP1) repeat"/>
    <property type="match status" value="5"/>
</dbReference>
<evidence type="ECO:0000313" key="22">
    <source>
        <dbReference type="Ensembl" id="ENSEBUP00000000807.1"/>
    </source>
</evidence>
<evidence type="ECO:0000256" key="10">
    <source>
        <dbReference type="ARBA" id="ARBA00022833"/>
    </source>
</evidence>
<dbReference type="InterPro" id="IPR041645">
    <property type="entry name" value="ADAMTS_CR_2"/>
</dbReference>
<dbReference type="Pfam" id="PF19236">
    <property type="entry name" value="ADAMTS_CR_3"/>
    <property type="match status" value="1"/>
</dbReference>
<feature type="binding site" evidence="15 17">
    <location>
        <position position="328"/>
    </location>
    <ligand>
        <name>Zn(2+)</name>
        <dbReference type="ChEBI" id="CHEBI:29105"/>
        <note>catalytic</note>
    </ligand>
</feature>
<dbReference type="Gene3D" id="2.60.120.830">
    <property type="match status" value="1"/>
</dbReference>
<feature type="binding site" evidence="15">
    <location>
        <position position="267"/>
    </location>
    <ligand>
        <name>Ca(2+)</name>
        <dbReference type="ChEBI" id="CHEBI:29108"/>
        <label>1</label>
    </ligand>
</feature>
<dbReference type="InterPro" id="IPR024079">
    <property type="entry name" value="MetalloPept_cat_dom_sf"/>
</dbReference>
<feature type="compositionally biased region" description="Basic and acidic residues" evidence="18">
    <location>
        <begin position="1136"/>
        <end position="1147"/>
    </location>
</feature>
<keyword evidence="15" id="KW-0106">Calcium</keyword>
<dbReference type="SMART" id="SM00209">
    <property type="entry name" value="TSP1"/>
    <property type="match status" value="7"/>
</dbReference>
<feature type="binding site" evidence="15">
    <location>
        <position position="260"/>
    </location>
    <ligand>
        <name>Ca(2+)</name>
        <dbReference type="ChEBI" id="CHEBI:29108"/>
        <label>1</label>
    </ligand>
</feature>
<feature type="disulfide bond" evidence="16">
    <location>
        <begin position="450"/>
        <end position="461"/>
    </location>
</feature>
<dbReference type="PROSITE" id="PS50092">
    <property type="entry name" value="TSP1"/>
    <property type="match status" value="5"/>
</dbReference>
<keyword evidence="6 15" id="KW-0479">Metal-binding</keyword>
<dbReference type="GO" id="GO:0030198">
    <property type="term" value="P:extracellular matrix organization"/>
    <property type="evidence" value="ECO:0007669"/>
    <property type="project" value="InterPro"/>
</dbReference>
<keyword evidence="23" id="KW-1185">Reference proteome</keyword>
<evidence type="ECO:0000259" key="21">
    <source>
        <dbReference type="PROSITE" id="PS50215"/>
    </source>
</evidence>
<accession>A0A8C4N2R3</accession>
<dbReference type="GO" id="GO:0031012">
    <property type="term" value="C:extracellular matrix"/>
    <property type="evidence" value="ECO:0007669"/>
    <property type="project" value="TreeGrafter"/>
</dbReference>
<dbReference type="Gene3D" id="3.40.1620.60">
    <property type="match status" value="2"/>
</dbReference>
<evidence type="ECO:0000256" key="20">
    <source>
        <dbReference type="SAM" id="SignalP"/>
    </source>
</evidence>
<feature type="disulfide bond" evidence="16">
    <location>
        <begin position="278"/>
        <end position="284"/>
    </location>
</feature>
<dbReference type="PANTHER" id="PTHR13723">
    <property type="entry name" value="ADAMTS A DISINTEGRIN AND METALLOPROTEASE WITH THROMBOSPONDIN MOTIFS PROTEASE"/>
    <property type="match status" value="1"/>
</dbReference>
<comment type="cofactor">
    <cofactor evidence="15">
        <name>Zn(2+)</name>
        <dbReference type="ChEBI" id="CHEBI:29105"/>
    </cofactor>
    <text evidence="15">Binds 1 zinc ion per subunit.</text>
</comment>
<dbReference type="Proteomes" id="UP000694388">
    <property type="component" value="Unplaced"/>
</dbReference>
<feature type="binding site" evidence="15 17">
    <location>
        <position position="322"/>
    </location>
    <ligand>
        <name>Zn(2+)</name>
        <dbReference type="ChEBI" id="CHEBI:29105"/>
        <note>catalytic</note>
    </ligand>
</feature>
<evidence type="ECO:0000256" key="16">
    <source>
        <dbReference type="PIRSR" id="PIRSR613273-3"/>
    </source>
</evidence>
<keyword evidence="9" id="KW-0378">Hydrolase</keyword>
<evidence type="ECO:0000256" key="17">
    <source>
        <dbReference type="PROSITE-ProRule" id="PRU00276"/>
    </source>
</evidence>
<feature type="disulfide bond" evidence="16">
    <location>
        <begin position="484"/>
        <end position="521"/>
    </location>
</feature>
<keyword evidence="19" id="KW-0812">Transmembrane</keyword>
<evidence type="ECO:0000256" key="4">
    <source>
        <dbReference type="ARBA" id="ARBA00022670"/>
    </source>
</evidence>
<dbReference type="InterPro" id="IPR045371">
    <property type="entry name" value="ADAMTS_CR_3"/>
</dbReference>
<keyword evidence="12 16" id="KW-1015">Disulfide bond</keyword>
<dbReference type="InterPro" id="IPR050439">
    <property type="entry name" value="ADAMTS_ADAMTS-like"/>
</dbReference>
<evidence type="ECO:0000256" key="15">
    <source>
        <dbReference type="PIRSR" id="PIRSR613273-2"/>
    </source>
</evidence>
<reference evidence="22" key="1">
    <citation type="submission" date="2025-08" db="UniProtKB">
        <authorList>
            <consortium name="Ensembl"/>
        </authorList>
    </citation>
    <scope>IDENTIFICATION</scope>
</reference>
<dbReference type="PROSITE" id="PS50215">
    <property type="entry name" value="ADAM_MEPRO"/>
    <property type="match status" value="1"/>
</dbReference>
<evidence type="ECO:0000256" key="8">
    <source>
        <dbReference type="ARBA" id="ARBA00022737"/>
    </source>
</evidence>
<keyword evidence="3" id="KW-0272">Extracellular matrix</keyword>
<dbReference type="Ensembl" id="ENSEBUT00000001113.1">
    <property type="protein sequence ID" value="ENSEBUP00000000807.1"/>
    <property type="gene ID" value="ENSEBUG00000000669.1"/>
</dbReference>
<dbReference type="Gene3D" id="3.40.390.10">
    <property type="entry name" value="Collagenase (Catalytic Domain)"/>
    <property type="match status" value="1"/>
</dbReference>
<dbReference type="Pfam" id="PF17771">
    <property type="entry name" value="ADAMTS_CR_2"/>
    <property type="match status" value="1"/>
</dbReference>
<organism evidence="22 23">
    <name type="scientific">Eptatretus burgeri</name>
    <name type="common">Inshore hagfish</name>
    <dbReference type="NCBI Taxonomy" id="7764"/>
    <lineage>
        <taxon>Eukaryota</taxon>
        <taxon>Metazoa</taxon>
        <taxon>Chordata</taxon>
        <taxon>Craniata</taxon>
        <taxon>Vertebrata</taxon>
        <taxon>Cyclostomata</taxon>
        <taxon>Myxini</taxon>
        <taxon>Myxiniformes</taxon>
        <taxon>Myxinidae</taxon>
        <taxon>Eptatretinae</taxon>
        <taxon>Eptatretus</taxon>
    </lineage>
</organism>
<evidence type="ECO:0000256" key="11">
    <source>
        <dbReference type="ARBA" id="ARBA00023049"/>
    </source>
</evidence>
<evidence type="ECO:0000256" key="14">
    <source>
        <dbReference type="PIRSR" id="PIRSR613273-1"/>
    </source>
</evidence>
<feature type="disulfide bond" evidence="16">
    <location>
        <begin position="249"/>
        <end position="302"/>
    </location>
</feature>
<feature type="binding site" evidence="15 17">
    <location>
        <position position="318"/>
    </location>
    <ligand>
        <name>Zn(2+)</name>
        <dbReference type="ChEBI" id="CHEBI:29105"/>
        <note>catalytic</note>
    </ligand>
</feature>
<keyword evidence="11" id="KW-0482">Metalloprotease</keyword>
<evidence type="ECO:0000256" key="18">
    <source>
        <dbReference type="SAM" id="MobiDB-lite"/>
    </source>
</evidence>
<feature type="binding site" evidence="15">
    <location>
        <position position="260"/>
    </location>
    <ligand>
        <name>Ca(2+)</name>
        <dbReference type="ChEBI" id="CHEBI:29108"/>
        <label>2</label>
    </ligand>
</feature>
<evidence type="ECO:0000256" key="5">
    <source>
        <dbReference type="ARBA" id="ARBA00022685"/>
    </source>
</evidence>
<evidence type="ECO:0000256" key="9">
    <source>
        <dbReference type="ARBA" id="ARBA00022801"/>
    </source>
</evidence>
<comment type="subcellular location">
    <subcellularLocation>
        <location evidence="1">Secreted</location>
        <location evidence="1">Extracellular space</location>
        <location evidence="1">Extracellular matrix</location>
    </subcellularLocation>
</comment>
<feature type="disulfide bond" evidence="16">
    <location>
        <begin position="422"/>
        <end position="456"/>
    </location>
</feature>
<name>A0A8C4N2R3_EPTBU</name>
<feature type="disulfide bond" evidence="16">
    <location>
        <begin position="334"/>
        <end position="362"/>
    </location>
</feature>
<evidence type="ECO:0000256" key="6">
    <source>
        <dbReference type="ARBA" id="ARBA00022723"/>
    </source>
</evidence>
<protein>
    <submittedName>
        <fullName evidence="22">ADAM metallopeptidase with thrombospondin type 1 motif 20</fullName>
    </submittedName>
</protein>
<feature type="disulfide bond" evidence="16">
    <location>
        <begin position="416"/>
        <end position="437"/>
    </location>
</feature>
<dbReference type="InterPro" id="IPR002870">
    <property type="entry name" value="Peptidase_M12B_N"/>
</dbReference>